<feature type="transmembrane region" description="Helical" evidence="2">
    <location>
        <begin position="223"/>
        <end position="243"/>
    </location>
</feature>
<feature type="transmembrane region" description="Helical" evidence="2">
    <location>
        <begin position="196"/>
        <end position="214"/>
    </location>
</feature>
<feature type="region of interest" description="Disordered" evidence="1">
    <location>
        <begin position="1"/>
        <end position="21"/>
    </location>
</feature>
<feature type="transmembrane region" description="Helical" evidence="2">
    <location>
        <begin position="81"/>
        <end position="98"/>
    </location>
</feature>
<evidence type="ECO:0000313" key="4">
    <source>
        <dbReference type="Proteomes" id="UP000664617"/>
    </source>
</evidence>
<accession>A0ABS3I538</accession>
<evidence type="ECO:0008006" key="5">
    <source>
        <dbReference type="Google" id="ProtNLM"/>
    </source>
</evidence>
<keyword evidence="2" id="KW-0472">Membrane</keyword>
<protein>
    <recommendedName>
        <fullName evidence="5">YhhN-like protein</fullName>
    </recommendedName>
</protein>
<feature type="transmembrane region" description="Helical" evidence="2">
    <location>
        <begin position="39"/>
        <end position="61"/>
    </location>
</feature>
<evidence type="ECO:0000256" key="1">
    <source>
        <dbReference type="SAM" id="MobiDB-lite"/>
    </source>
</evidence>
<name>A0ABS3I538_9MICO</name>
<comment type="caution">
    <text evidence="3">The sequence shown here is derived from an EMBL/GenBank/DDBJ whole genome shotgun (WGS) entry which is preliminary data.</text>
</comment>
<keyword evidence="2" id="KW-0812">Transmembrane</keyword>
<sequence>MTTDEAVRPEARSGPETATASTAYDGAARAGRWRAAGRFLLHLGEMVAAMLAGMLVFGGLRDWSVAALGLTGLLERPDLDAVAMVLDMVVAMTLWMRVRRHGRAAIVEMNAAMAAPFAVLLPLYWTGRVGQDDLMVWGHALMVPAMAAAMLLRPAEYAGPGHVRHGPDLSWLARRWPIALALALFVLTIADGSDRFPVWIVLGVALVYPVVGVLRRAIRGRSMVVLQAAGLAVFAGITTAAAVVDPVTGSFVVAAGLVGHAVWDAFHHRAGAVVWRWYAEACVVYDLLLAAAVVAAAVG</sequence>
<gene>
    <name evidence="3" type="ORF">J0911_01625</name>
</gene>
<dbReference type="RefSeq" id="WP_207273656.1">
    <property type="nucleotide sequence ID" value="NZ_JAFMPK010000016.1"/>
</dbReference>
<dbReference type="Proteomes" id="UP000664617">
    <property type="component" value="Unassembled WGS sequence"/>
</dbReference>
<organism evidence="3 4">
    <name type="scientific">Myceligenerans salitolerans</name>
    <dbReference type="NCBI Taxonomy" id="1230528"/>
    <lineage>
        <taxon>Bacteria</taxon>
        <taxon>Bacillati</taxon>
        <taxon>Actinomycetota</taxon>
        <taxon>Actinomycetes</taxon>
        <taxon>Micrococcales</taxon>
        <taxon>Promicromonosporaceae</taxon>
        <taxon>Myceligenerans</taxon>
    </lineage>
</organism>
<keyword evidence="4" id="KW-1185">Reference proteome</keyword>
<evidence type="ECO:0000313" key="3">
    <source>
        <dbReference type="EMBL" id="MBO0607726.1"/>
    </source>
</evidence>
<feature type="transmembrane region" description="Helical" evidence="2">
    <location>
        <begin position="105"/>
        <end position="124"/>
    </location>
</feature>
<evidence type="ECO:0000256" key="2">
    <source>
        <dbReference type="SAM" id="Phobius"/>
    </source>
</evidence>
<reference evidence="4" key="1">
    <citation type="submission" date="2023-07" db="EMBL/GenBank/DDBJ databases">
        <title>Myceligenerans salitolerans sp. nov., a halotolerant actinomycete isolated from a salt lake in Xinjiang, China.</title>
        <authorList>
            <person name="Guan T."/>
        </authorList>
    </citation>
    <scope>NUCLEOTIDE SEQUENCE [LARGE SCALE GENOMIC DNA]</scope>
    <source>
        <strain evidence="4">XHU 5031</strain>
    </source>
</reference>
<proteinExistence type="predicted"/>
<feature type="transmembrane region" description="Helical" evidence="2">
    <location>
        <begin position="278"/>
        <end position="298"/>
    </location>
</feature>
<dbReference type="EMBL" id="JAFMPK010000016">
    <property type="protein sequence ID" value="MBO0607726.1"/>
    <property type="molecule type" value="Genomic_DNA"/>
</dbReference>
<keyword evidence="2" id="KW-1133">Transmembrane helix</keyword>
<feature type="compositionally biased region" description="Basic and acidic residues" evidence="1">
    <location>
        <begin position="1"/>
        <end position="13"/>
    </location>
</feature>